<keyword evidence="2" id="KW-1185">Reference proteome</keyword>
<organism evidence="1 2">
    <name type="scientific">Pseudoduganella namucuonensis</name>
    <dbReference type="NCBI Taxonomy" id="1035707"/>
    <lineage>
        <taxon>Bacteria</taxon>
        <taxon>Pseudomonadati</taxon>
        <taxon>Pseudomonadota</taxon>
        <taxon>Betaproteobacteria</taxon>
        <taxon>Burkholderiales</taxon>
        <taxon>Oxalobacteraceae</taxon>
        <taxon>Telluria group</taxon>
        <taxon>Pseudoduganella</taxon>
    </lineage>
</organism>
<name>A0A1I7JM21_9BURK</name>
<dbReference type="OrthoDB" id="9872928at2"/>
<protein>
    <submittedName>
        <fullName evidence="1">Uncharacterized protein</fullName>
    </submittedName>
</protein>
<dbReference type="STRING" id="1035707.SAMN05216552_101243"/>
<dbReference type="AlphaFoldDB" id="A0A1I7JM21"/>
<evidence type="ECO:0000313" key="1">
    <source>
        <dbReference type="EMBL" id="SFU86230.1"/>
    </source>
</evidence>
<gene>
    <name evidence="1" type="ORF">SAMN05216552_101243</name>
</gene>
<proteinExistence type="predicted"/>
<dbReference type="RefSeq" id="WP_143133131.1">
    <property type="nucleotide sequence ID" value="NZ_FPBO01000012.1"/>
</dbReference>
<accession>A0A1I7JM21</accession>
<dbReference type="EMBL" id="FPBO01000012">
    <property type="protein sequence ID" value="SFU86230.1"/>
    <property type="molecule type" value="Genomic_DNA"/>
</dbReference>
<dbReference type="Proteomes" id="UP000199391">
    <property type="component" value="Unassembled WGS sequence"/>
</dbReference>
<reference evidence="2" key="1">
    <citation type="submission" date="2016-10" db="EMBL/GenBank/DDBJ databases">
        <authorList>
            <person name="Varghese N."/>
            <person name="Submissions S."/>
        </authorList>
    </citation>
    <scope>NUCLEOTIDE SEQUENCE [LARGE SCALE GENOMIC DNA]</scope>
    <source>
        <strain evidence="2">CGMCC 1.11014</strain>
    </source>
</reference>
<sequence length="114" mass="13044">MQHLDDLYIVREPRISHAQWAAFVAQRPDFEMPDRFSGSRVFLRDVELDASGLYMWTGHSSAQHFPVFFAEDGIHFTSGDAETVFFVQGIAFELDACVMQKVNLLNYVDDVLVL</sequence>
<evidence type="ECO:0000313" key="2">
    <source>
        <dbReference type="Proteomes" id="UP000199391"/>
    </source>
</evidence>